<feature type="non-terminal residue" evidence="2">
    <location>
        <position position="1"/>
    </location>
</feature>
<feature type="compositionally biased region" description="Basic and acidic residues" evidence="1">
    <location>
        <begin position="75"/>
        <end position="88"/>
    </location>
</feature>
<feature type="compositionally biased region" description="Polar residues" evidence="1">
    <location>
        <begin position="107"/>
        <end position="117"/>
    </location>
</feature>
<accession>A0ABT8AY81</accession>
<gene>
    <name evidence="2" type="ORF">QWZ18_28615</name>
</gene>
<dbReference type="Proteomes" id="UP001244297">
    <property type="component" value="Unassembled WGS sequence"/>
</dbReference>
<feature type="compositionally biased region" description="Polar residues" evidence="1">
    <location>
        <begin position="50"/>
        <end position="62"/>
    </location>
</feature>
<name>A0ABT8AY81_9HYPH</name>
<evidence type="ECO:0000313" key="2">
    <source>
        <dbReference type="EMBL" id="MDN3574557.1"/>
    </source>
</evidence>
<reference evidence="3" key="1">
    <citation type="journal article" date="2019" name="Int. J. Syst. Evol. Microbiol.">
        <title>The Global Catalogue of Microorganisms (GCM) 10K type strain sequencing project: providing services to taxonomists for standard genome sequencing and annotation.</title>
        <authorList>
            <consortium name="The Broad Institute Genomics Platform"/>
            <consortium name="The Broad Institute Genome Sequencing Center for Infectious Disease"/>
            <person name="Wu L."/>
            <person name="Ma J."/>
        </authorList>
    </citation>
    <scope>NUCLEOTIDE SEQUENCE [LARGE SCALE GENOMIC DNA]</scope>
    <source>
        <strain evidence="3">CECT 7806</strain>
    </source>
</reference>
<feature type="compositionally biased region" description="Basic and acidic residues" evidence="1">
    <location>
        <begin position="1"/>
        <end position="13"/>
    </location>
</feature>
<evidence type="ECO:0000313" key="3">
    <source>
        <dbReference type="Proteomes" id="UP001244297"/>
    </source>
</evidence>
<organism evidence="2 3">
    <name type="scientific">Methylobacterium longum</name>
    <dbReference type="NCBI Taxonomy" id="767694"/>
    <lineage>
        <taxon>Bacteria</taxon>
        <taxon>Pseudomonadati</taxon>
        <taxon>Pseudomonadota</taxon>
        <taxon>Alphaproteobacteria</taxon>
        <taxon>Hyphomicrobiales</taxon>
        <taxon>Methylobacteriaceae</taxon>
        <taxon>Methylobacterium</taxon>
    </lineage>
</organism>
<evidence type="ECO:0000256" key="1">
    <source>
        <dbReference type="SAM" id="MobiDB-lite"/>
    </source>
</evidence>
<proteinExistence type="predicted"/>
<feature type="region of interest" description="Disordered" evidence="1">
    <location>
        <begin position="1"/>
        <end position="175"/>
    </location>
</feature>
<feature type="compositionally biased region" description="Low complexity" evidence="1">
    <location>
        <begin position="89"/>
        <end position="106"/>
    </location>
</feature>
<sequence>KSAEAPGHLKDAGSVDTGTTAIDASHGQGSDGSGKNAEAPGHLKDAGSADSGTTATDASHGQGSDGSGKSAEAPGHLKDAGSADHGAKAADTSSSSGTSQGGAQATDASSTVQQTDKPTAPIGQVVHANSQNQVSPHVASVDAAGNLVFSSDSQHAPAPSSSHSPADIGEHTDVGLVGLSDHGNVAHHFDLHW</sequence>
<keyword evidence="3" id="KW-1185">Reference proteome</keyword>
<feature type="compositionally biased region" description="Low complexity" evidence="1">
    <location>
        <begin position="150"/>
        <end position="167"/>
    </location>
</feature>
<protein>
    <submittedName>
        <fullName evidence="2">Uncharacterized protein</fullName>
    </submittedName>
</protein>
<comment type="caution">
    <text evidence="2">The sequence shown here is derived from an EMBL/GenBank/DDBJ whole genome shotgun (WGS) entry which is preliminary data.</text>
</comment>
<dbReference type="EMBL" id="JAUFPT010000102">
    <property type="protein sequence ID" value="MDN3574557.1"/>
    <property type="molecule type" value="Genomic_DNA"/>
</dbReference>